<dbReference type="Pfam" id="PF25612">
    <property type="entry name" value="DUF7940"/>
    <property type="match status" value="1"/>
</dbReference>
<sequence length="127" mass="14136">MKKPELIEDWRECWRFWSVRLAAVGTAITGLLVAFPDAALAAWAILPHELKSAIPPQYMPLIGVVVFALSIVARLVKQKNLNKGHPSARIEVGDSAAVYAAYRRCCFRAFNRCPPCQAKELEQGADR</sequence>
<dbReference type="InterPro" id="IPR057700">
    <property type="entry name" value="DUF7940"/>
</dbReference>
<feature type="transmembrane region" description="Helical" evidence="1">
    <location>
        <begin position="21"/>
        <end position="46"/>
    </location>
</feature>
<evidence type="ECO:0008006" key="4">
    <source>
        <dbReference type="Google" id="ProtNLM"/>
    </source>
</evidence>
<evidence type="ECO:0000313" key="3">
    <source>
        <dbReference type="Proteomes" id="UP001212357"/>
    </source>
</evidence>
<protein>
    <recommendedName>
        <fullName evidence="4">Holin</fullName>
    </recommendedName>
</protein>
<proteinExistence type="predicted"/>
<gene>
    <name evidence="2" type="ORF">PSV3_00086</name>
</gene>
<evidence type="ECO:0000256" key="1">
    <source>
        <dbReference type="SAM" id="Phobius"/>
    </source>
</evidence>
<dbReference type="EMBL" id="OP712460">
    <property type="protein sequence ID" value="WBF76788.1"/>
    <property type="molecule type" value="Genomic_DNA"/>
</dbReference>
<keyword evidence="1" id="KW-0472">Membrane</keyword>
<keyword evidence="3" id="KW-1185">Reference proteome</keyword>
<keyword evidence="1" id="KW-1133">Transmembrane helix</keyword>
<feature type="transmembrane region" description="Helical" evidence="1">
    <location>
        <begin position="58"/>
        <end position="76"/>
    </location>
</feature>
<reference evidence="2" key="1">
    <citation type="submission" date="2022-10" db="EMBL/GenBank/DDBJ databases">
        <authorList>
            <person name="Li J.H."/>
            <person name="Ding Y.F."/>
            <person name="Wei Y.L."/>
        </authorList>
    </citation>
    <scope>NUCLEOTIDE SEQUENCE</scope>
</reference>
<keyword evidence="1" id="KW-0812">Transmembrane</keyword>
<organism evidence="2 3">
    <name type="scientific">Pseudomonas phage PSV3</name>
    <dbReference type="NCBI Taxonomy" id="3003632"/>
    <lineage>
        <taxon>Viruses</taxon>
        <taxon>Duplodnaviria</taxon>
        <taxon>Heunggongvirae</taxon>
        <taxon>Uroviricota</taxon>
        <taxon>Caudoviricetes</taxon>
        <taxon>Jondennisvirinae</taxon>
        <taxon>Septimatrevirus</taxon>
    </lineage>
</organism>
<accession>A0AAF0APY8</accession>
<dbReference type="Proteomes" id="UP001212357">
    <property type="component" value="Segment"/>
</dbReference>
<evidence type="ECO:0000313" key="2">
    <source>
        <dbReference type="EMBL" id="WBF76788.1"/>
    </source>
</evidence>
<name>A0AAF0APY8_9CAUD</name>